<reference evidence="2" key="1">
    <citation type="submission" date="2020-01" db="EMBL/GenBank/DDBJ databases">
        <title>Identification and distribution of gene clusters putatively required for synthesis of sphingolipid metabolism inhibitors in phylogenetically diverse species of the filamentous fungus Fusarium.</title>
        <authorList>
            <person name="Kim H.-S."/>
            <person name="Busman M."/>
            <person name="Brown D.W."/>
            <person name="Divon H."/>
            <person name="Uhlig S."/>
            <person name="Proctor R.H."/>
        </authorList>
    </citation>
    <scope>NUCLEOTIDE SEQUENCE</scope>
    <source>
        <strain evidence="2">NRRL 53441</strain>
    </source>
</reference>
<evidence type="ECO:0000313" key="2">
    <source>
        <dbReference type="EMBL" id="KAF4426163.1"/>
    </source>
</evidence>
<feature type="compositionally biased region" description="Basic and acidic residues" evidence="1">
    <location>
        <begin position="85"/>
        <end position="94"/>
    </location>
</feature>
<accession>A0A8H4JHP2</accession>
<feature type="region of interest" description="Disordered" evidence="1">
    <location>
        <begin position="74"/>
        <end position="94"/>
    </location>
</feature>
<feature type="non-terminal residue" evidence="2">
    <location>
        <position position="94"/>
    </location>
</feature>
<dbReference type="Proteomes" id="UP000605986">
    <property type="component" value="Unassembled WGS sequence"/>
</dbReference>
<sequence length="94" mass="10365">MSTQPPYPLHESVVNRINPEYAAFYNKHIINNQQVHLQPVSASRSSGILIPGAGPLQSVASTVDYAIKRQESEGPDVNVRCFTPHGEKPENGWP</sequence>
<gene>
    <name evidence="2" type="ORF">F53441_14131</name>
</gene>
<organism evidence="2 3">
    <name type="scientific">Fusarium austroafricanum</name>
    <dbReference type="NCBI Taxonomy" id="2364996"/>
    <lineage>
        <taxon>Eukaryota</taxon>
        <taxon>Fungi</taxon>
        <taxon>Dikarya</taxon>
        <taxon>Ascomycota</taxon>
        <taxon>Pezizomycotina</taxon>
        <taxon>Sordariomycetes</taxon>
        <taxon>Hypocreomycetidae</taxon>
        <taxon>Hypocreales</taxon>
        <taxon>Nectriaceae</taxon>
        <taxon>Fusarium</taxon>
        <taxon>Fusarium concolor species complex</taxon>
    </lineage>
</organism>
<name>A0A8H4JHP2_9HYPO</name>
<dbReference type="EMBL" id="JAADJG010001076">
    <property type="protein sequence ID" value="KAF4426163.1"/>
    <property type="molecule type" value="Genomic_DNA"/>
</dbReference>
<proteinExistence type="predicted"/>
<dbReference type="AlphaFoldDB" id="A0A8H4JHP2"/>
<dbReference type="OrthoDB" id="408631at2759"/>
<evidence type="ECO:0000313" key="3">
    <source>
        <dbReference type="Proteomes" id="UP000605986"/>
    </source>
</evidence>
<keyword evidence="3" id="KW-1185">Reference proteome</keyword>
<protein>
    <submittedName>
        <fullName evidence="2">Triacylglycerol lipase</fullName>
    </submittedName>
</protein>
<comment type="caution">
    <text evidence="2">The sequence shown here is derived from an EMBL/GenBank/DDBJ whole genome shotgun (WGS) entry which is preliminary data.</text>
</comment>
<evidence type="ECO:0000256" key="1">
    <source>
        <dbReference type="SAM" id="MobiDB-lite"/>
    </source>
</evidence>